<evidence type="ECO:0000313" key="5">
    <source>
        <dbReference type="EMBL" id="KAL1586677.1"/>
    </source>
</evidence>
<evidence type="ECO:0000256" key="2">
    <source>
        <dbReference type="ARBA" id="ARBA00022490"/>
    </source>
</evidence>
<keyword evidence="3" id="KW-0378">Hydrolase</keyword>
<feature type="region of interest" description="Disordered" evidence="4">
    <location>
        <begin position="289"/>
        <end position="330"/>
    </location>
</feature>
<evidence type="ECO:0000256" key="1">
    <source>
        <dbReference type="ARBA" id="ARBA00004496"/>
    </source>
</evidence>
<dbReference type="InterPro" id="IPR029021">
    <property type="entry name" value="Prot-tyrosine_phosphatase-like"/>
</dbReference>
<dbReference type="GO" id="GO:0005737">
    <property type="term" value="C:cytoplasm"/>
    <property type="evidence" value="ECO:0007669"/>
    <property type="project" value="UniProtKB-SubCell"/>
</dbReference>
<dbReference type="GO" id="GO:0016791">
    <property type="term" value="F:phosphatase activity"/>
    <property type="evidence" value="ECO:0007669"/>
    <property type="project" value="TreeGrafter"/>
</dbReference>
<dbReference type="InterPro" id="IPR016130">
    <property type="entry name" value="Tyr_Pase_AS"/>
</dbReference>
<name>A0AB34KNS2_9PEZI</name>
<dbReference type="AlphaFoldDB" id="A0AB34KNS2"/>
<keyword evidence="6" id="KW-1185">Reference proteome</keyword>
<dbReference type="GO" id="GO:0052840">
    <property type="term" value="F:inositol diphosphate tetrakisphosphate diphosphatase activity"/>
    <property type="evidence" value="ECO:0007669"/>
    <property type="project" value="TreeGrafter"/>
</dbReference>
<dbReference type="SUPFAM" id="SSF52799">
    <property type="entry name" value="(Phosphotyrosine protein) phosphatases II"/>
    <property type="match status" value="1"/>
</dbReference>
<accession>A0AB34KNS2</accession>
<dbReference type="Proteomes" id="UP000803884">
    <property type="component" value="Unassembled WGS sequence"/>
</dbReference>
<feature type="compositionally biased region" description="Basic and acidic residues" evidence="4">
    <location>
        <begin position="320"/>
        <end position="330"/>
    </location>
</feature>
<dbReference type="InterPro" id="IPR004861">
    <property type="entry name" value="Siw14-like"/>
</dbReference>
<dbReference type="FunFam" id="3.90.190.10:FF:000035">
    <property type="entry name" value="Tyrosine phosphatase, putative"/>
    <property type="match status" value="1"/>
</dbReference>
<comment type="caution">
    <text evidence="5">The sequence shown here is derived from an EMBL/GenBank/DDBJ whole genome shotgun (WGS) entry which is preliminary data.</text>
</comment>
<sequence>MASSAEFKSMQNASHIEIAVDTPSQDDVIMTDAEDGATTGIAGSAEDGLLAPMTEESTPDGFKDLGNIKSRPPSPPTRPDSPSLDYPIRLQPFIPPPNFGAVTDHKVFRSAFPQDRNMDFLDALEVKTLLCFVDTEPSDGYAAFVRAKNVARLRIDISPNKEGKVKTTVASICDALLVVLDAANYPLYIHCNQGRHRTGCVIACMRKVQGWPIEAIVAEYEAYANPKARAGDLDFITRVFQPEHLLSHARLHAQFERRPSLTSLLHSGLLDVDKFVRILGSTDGLAPSNASLRSDVSKPDSGVDLSGSSLDPAVLADGGRATKQDARESEVSVMECGPMSPPVREGETMGYLG</sequence>
<dbReference type="GeneID" id="96006026"/>
<evidence type="ECO:0000256" key="4">
    <source>
        <dbReference type="SAM" id="MobiDB-lite"/>
    </source>
</evidence>
<dbReference type="Gene3D" id="3.90.190.10">
    <property type="entry name" value="Protein tyrosine phosphatase superfamily"/>
    <property type="match status" value="1"/>
</dbReference>
<feature type="region of interest" description="Disordered" evidence="4">
    <location>
        <begin position="1"/>
        <end position="86"/>
    </location>
</feature>
<dbReference type="PROSITE" id="PS00383">
    <property type="entry name" value="TYR_PHOSPHATASE_1"/>
    <property type="match status" value="1"/>
</dbReference>
<evidence type="ECO:0008006" key="7">
    <source>
        <dbReference type="Google" id="ProtNLM"/>
    </source>
</evidence>
<comment type="subcellular location">
    <subcellularLocation>
        <location evidence="1">Cytoplasm</location>
    </subcellularLocation>
</comment>
<feature type="compositionally biased region" description="Low complexity" evidence="4">
    <location>
        <begin position="300"/>
        <end position="311"/>
    </location>
</feature>
<protein>
    <recommendedName>
        <fullName evidence="7">Tyrosine phosphatase</fullName>
    </recommendedName>
</protein>
<evidence type="ECO:0000256" key="3">
    <source>
        <dbReference type="ARBA" id="ARBA00022801"/>
    </source>
</evidence>
<proteinExistence type="predicted"/>
<dbReference type="RefSeq" id="XP_069229782.1">
    <property type="nucleotide sequence ID" value="XM_069373188.1"/>
</dbReference>
<keyword evidence="2" id="KW-0963">Cytoplasm</keyword>
<dbReference type="PANTHER" id="PTHR31126:SF48">
    <property type="entry name" value="INOSITOL PHOSPHATASE SIW14"/>
    <property type="match status" value="1"/>
</dbReference>
<evidence type="ECO:0000313" key="6">
    <source>
        <dbReference type="Proteomes" id="UP000803884"/>
    </source>
</evidence>
<gene>
    <name evidence="5" type="ORF">WHR41_04582</name>
</gene>
<dbReference type="EMBL" id="JAAQHG020000013">
    <property type="protein sequence ID" value="KAL1586677.1"/>
    <property type="molecule type" value="Genomic_DNA"/>
</dbReference>
<organism evidence="5 6">
    <name type="scientific">Cladosporium halotolerans</name>
    <dbReference type="NCBI Taxonomy" id="1052096"/>
    <lineage>
        <taxon>Eukaryota</taxon>
        <taxon>Fungi</taxon>
        <taxon>Dikarya</taxon>
        <taxon>Ascomycota</taxon>
        <taxon>Pezizomycotina</taxon>
        <taxon>Dothideomycetes</taxon>
        <taxon>Dothideomycetidae</taxon>
        <taxon>Cladosporiales</taxon>
        <taxon>Cladosporiaceae</taxon>
        <taxon>Cladosporium</taxon>
    </lineage>
</organism>
<dbReference type="Pfam" id="PF03162">
    <property type="entry name" value="Y_phosphatase2"/>
    <property type="match status" value="1"/>
</dbReference>
<reference evidence="5 6" key="1">
    <citation type="journal article" date="2020" name="Microbiol. Resour. Announc.">
        <title>Draft Genome Sequence of a Cladosporium Species Isolated from the Mesophotic Ascidian Didemnum maculosum.</title>
        <authorList>
            <person name="Gioti A."/>
            <person name="Siaperas R."/>
            <person name="Nikolaivits E."/>
            <person name="Le Goff G."/>
            <person name="Ouazzani J."/>
            <person name="Kotoulas G."/>
            <person name="Topakas E."/>
        </authorList>
    </citation>
    <scope>NUCLEOTIDE SEQUENCE [LARGE SCALE GENOMIC DNA]</scope>
    <source>
        <strain evidence="5 6">TM138-S3</strain>
    </source>
</reference>
<dbReference type="PANTHER" id="PTHR31126">
    <property type="entry name" value="TYROSINE-PROTEIN PHOSPHATASE"/>
    <property type="match status" value="1"/>
</dbReference>